<dbReference type="InterPro" id="IPR004837">
    <property type="entry name" value="NaCa_Exmemb"/>
</dbReference>
<sequence length="406" mass="42257">MSTEHHADSRTPTEARSNDSWRALLSRSTTMTLAIVWLVSIGVLTFGRDLIAHPPNVAVAVGVFLIVLAAIMVAAFGVVHQAENLAHKLGEPFGTLILTLTVVIIEVVLISSVMLGPSGSSTIARDSVFAVMMIIINGVMGVSLLFGGMKHGPQRYNMEGASVYVAMIAVLSLCTLVLPNFTVSTSNGSLVPAQAITISVLAATLYGFFIYLQTGKNRALFTQPSHAQAIFGSVTTANTPETRPDSGTAAVASIGRGELVRRVLLLVGTILPIVLLSHDLGILVDAGITATGAPVALGGVIIAIIVFTPEAITAVRASLADEGQRTLNLGLGAFVSTVGLTIPTVLIIGLSTGQEVILGESSANMVLIGVTLVTSIITYFSPRTTALHGAVHLVLFGMFAILLFAP</sequence>
<keyword evidence="2 5" id="KW-0812">Transmembrane</keyword>
<dbReference type="RefSeq" id="WP_097061091.1">
    <property type="nucleotide sequence ID" value="NZ_BMLC01000005.1"/>
</dbReference>
<feature type="domain" description="Sodium/calcium exchanger membrane region" evidence="6">
    <location>
        <begin position="60"/>
        <end position="214"/>
    </location>
</feature>
<comment type="subcellular location">
    <subcellularLocation>
        <location evidence="1">Membrane</location>
        <topology evidence="1">Multi-pass membrane protein</topology>
    </subcellularLocation>
</comment>
<feature type="transmembrane region" description="Helical" evidence="5">
    <location>
        <begin position="263"/>
        <end position="283"/>
    </location>
</feature>
<dbReference type="GO" id="GO:0005886">
    <property type="term" value="C:plasma membrane"/>
    <property type="evidence" value="ECO:0007669"/>
    <property type="project" value="TreeGrafter"/>
</dbReference>
<dbReference type="PANTHER" id="PTHR37958:SF1">
    <property type="entry name" value="SODIUM-POTASSIUM_PROTON ANTIPORTER CHAA"/>
    <property type="match status" value="1"/>
</dbReference>
<accession>A0A2C8ZUX9</accession>
<organism evidence="7 8">
    <name type="scientific">Salinibacterium xinjiangense</name>
    <dbReference type="NCBI Taxonomy" id="386302"/>
    <lineage>
        <taxon>Bacteria</taxon>
        <taxon>Bacillati</taxon>
        <taxon>Actinomycetota</taxon>
        <taxon>Actinomycetes</taxon>
        <taxon>Micrococcales</taxon>
        <taxon>Microbacteriaceae</taxon>
        <taxon>Salinibacterium</taxon>
    </lineage>
</organism>
<feature type="transmembrane region" description="Helical" evidence="5">
    <location>
        <begin position="24"/>
        <end position="46"/>
    </location>
</feature>
<dbReference type="PANTHER" id="PTHR37958">
    <property type="entry name" value="SODIUM-POTASSIUM/PROTON ANTIPORTER CHAA"/>
    <property type="match status" value="1"/>
</dbReference>
<dbReference type="InterPro" id="IPR052946">
    <property type="entry name" value="Alkaline_pH_Ca-Antiporter"/>
</dbReference>
<feature type="transmembrane region" description="Helical" evidence="5">
    <location>
        <begin position="161"/>
        <end position="181"/>
    </location>
</feature>
<evidence type="ECO:0000256" key="5">
    <source>
        <dbReference type="SAM" id="Phobius"/>
    </source>
</evidence>
<keyword evidence="8" id="KW-1185">Reference proteome</keyword>
<evidence type="ECO:0000256" key="3">
    <source>
        <dbReference type="ARBA" id="ARBA00022989"/>
    </source>
</evidence>
<feature type="transmembrane region" description="Helical" evidence="5">
    <location>
        <begin position="295"/>
        <end position="315"/>
    </location>
</feature>
<feature type="transmembrane region" description="Helical" evidence="5">
    <location>
        <begin position="92"/>
        <end position="115"/>
    </location>
</feature>
<name>A0A2C8ZUX9_9MICO</name>
<evidence type="ECO:0000259" key="6">
    <source>
        <dbReference type="Pfam" id="PF01699"/>
    </source>
</evidence>
<dbReference type="EMBL" id="OCST01000004">
    <property type="protein sequence ID" value="SOE69511.1"/>
    <property type="molecule type" value="Genomic_DNA"/>
</dbReference>
<evidence type="ECO:0000256" key="2">
    <source>
        <dbReference type="ARBA" id="ARBA00022692"/>
    </source>
</evidence>
<feature type="transmembrane region" description="Helical" evidence="5">
    <location>
        <begin position="127"/>
        <end position="149"/>
    </location>
</feature>
<evidence type="ECO:0000313" key="8">
    <source>
        <dbReference type="Proteomes" id="UP000219440"/>
    </source>
</evidence>
<protein>
    <submittedName>
        <fullName evidence="7">Ca2+:H+ antiporter</fullName>
    </submittedName>
</protein>
<gene>
    <name evidence="7" type="ORF">SAMN06296378_1991</name>
</gene>
<dbReference type="GO" id="GO:0015386">
    <property type="term" value="F:potassium:proton antiporter activity"/>
    <property type="evidence" value="ECO:0007669"/>
    <property type="project" value="TreeGrafter"/>
</dbReference>
<reference evidence="7 8" key="1">
    <citation type="submission" date="2017-09" db="EMBL/GenBank/DDBJ databases">
        <authorList>
            <person name="Ehlers B."/>
            <person name="Leendertz F.H."/>
        </authorList>
    </citation>
    <scope>NUCLEOTIDE SEQUENCE [LARGE SCALE GENOMIC DNA]</scope>
    <source>
        <strain evidence="7 8">CGMCC 1.05381</strain>
    </source>
</reference>
<feature type="transmembrane region" description="Helical" evidence="5">
    <location>
        <begin position="387"/>
        <end position="405"/>
    </location>
</feature>
<evidence type="ECO:0000256" key="1">
    <source>
        <dbReference type="ARBA" id="ARBA00004141"/>
    </source>
</evidence>
<proteinExistence type="predicted"/>
<dbReference type="GO" id="GO:0015385">
    <property type="term" value="F:sodium:proton antiporter activity"/>
    <property type="evidence" value="ECO:0007669"/>
    <property type="project" value="TreeGrafter"/>
</dbReference>
<evidence type="ECO:0000313" key="7">
    <source>
        <dbReference type="EMBL" id="SOE69511.1"/>
    </source>
</evidence>
<dbReference type="OrthoDB" id="3531445at2"/>
<dbReference type="Pfam" id="PF01699">
    <property type="entry name" value="Na_Ca_ex"/>
    <property type="match status" value="1"/>
</dbReference>
<feature type="transmembrane region" description="Helical" evidence="5">
    <location>
        <begin position="327"/>
        <end position="350"/>
    </location>
</feature>
<keyword evidence="3 5" id="KW-1133">Transmembrane helix</keyword>
<dbReference type="Proteomes" id="UP000219440">
    <property type="component" value="Unassembled WGS sequence"/>
</dbReference>
<feature type="transmembrane region" description="Helical" evidence="5">
    <location>
        <begin position="362"/>
        <end position="380"/>
    </location>
</feature>
<feature type="transmembrane region" description="Helical" evidence="5">
    <location>
        <begin position="58"/>
        <end position="80"/>
    </location>
</feature>
<evidence type="ECO:0000256" key="4">
    <source>
        <dbReference type="ARBA" id="ARBA00023136"/>
    </source>
</evidence>
<dbReference type="AlphaFoldDB" id="A0A2C8ZUX9"/>
<feature type="transmembrane region" description="Helical" evidence="5">
    <location>
        <begin position="193"/>
        <end position="212"/>
    </location>
</feature>
<keyword evidence="4 5" id="KW-0472">Membrane</keyword>